<dbReference type="SUPFAM" id="SSF51206">
    <property type="entry name" value="cAMP-binding domain-like"/>
    <property type="match status" value="1"/>
</dbReference>
<dbReference type="PANTHER" id="PTHR43065:SF48">
    <property type="entry name" value="HISTIDINE KINASE"/>
    <property type="match status" value="1"/>
</dbReference>
<keyword evidence="8" id="KW-1185">Reference proteome</keyword>
<dbReference type="GO" id="GO:0000160">
    <property type="term" value="P:phosphorelay signal transduction system"/>
    <property type="evidence" value="ECO:0007669"/>
    <property type="project" value="UniProtKB-KW"/>
</dbReference>
<dbReference type="SMART" id="SM00387">
    <property type="entry name" value="HATPase_c"/>
    <property type="match status" value="1"/>
</dbReference>
<evidence type="ECO:0000313" key="7">
    <source>
        <dbReference type="EMBL" id="KAA2252413.1"/>
    </source>
</evidence>
<gene>
    <name evidence="7" type="ORF">F0L68_35805</name>
</gene>
<dbReference type="CDD" id="cd00038">
    <property type="entry name" value="CAP_ED"/>
    <property type="match status" value="1"/>
</dbReference>
<dbReference type="AlphaFoldDB" id="A0A5B2WK12"/>
<dbReference type="EMBL" id="VUOB01000075">
    <property type="protein sequence ID" value="KAA2252413.1"/>
    <property type="molecule type" value="Genomic_DNA"/>
</dbReference>
<feature type="domain" description="Histidine kinase" evidence="6">
    <location>
        <begin position="291"/>
        <end position="462"/>
    </location>
</feature>
<dbReference type="SUPFAM" id="SSF55874">
    <property type="entry name" value="ATPase domain of HSP90 chaperone/DNA topoisomerase II/histidine kinase"/>
    <property type="match status" value="1"/>
</dbReference>
<dbReference type="InterPro" id="IPR036890">
    <property type="entry name" value="HATPase_C_sf"/>
</dbReference>
<keyword evidence="3" id="KW-0418">Kinase</keyword>
<dbReference type="InterPro" id="IPR005467">
    <property type="entry name" value="His_kinase_dom"/>
</dbReference>
<dbReference type="Pfam" id="PF02518">
    <property type="entry name" value="HATPase_c"/>
    <property type="match status" value="1"/>
</dbReference>
<dbReference type="RefSeq" id="WP_149854337.1">
    <property type="nucleotide sequence ID" value="NZ_VUOB01000075.1"/>
</dbReference>
<dbReference type="OrthoDB" id="1931120at2"/>
<sequence>MNLRDIPLFAGLSGEQLDWLASVLAIRDASPGEVLFTEGEPPAGLFLLLDGELTMTRLVDDRQQVGTRHRVGGEAPDPGKPAAANSFTGEVQLLTGNPHTATATVTAQSRIGVLSPADFQEMLARCPQVAGVMLPVVAWRLRMTEMQARERSTLAALSTVAAGLAHELNNPAAAARRASGELPAAIADVESAAADWAMAGEESAHPRALREELRGRPVPQSALGRADREDEIEDWLVDHDCDVRGEAGGLLADAGADAEWLSSVGARGVPVGPAVRYLCALLAVESLTVDLADSVGRVSALVDDVRTYTQLDRAPEQEVDIHAGLDSTLRLLSAKLRGVTVERSYDPALPRLLAKGAELNQVWTNIIDNALDALGGSGTVSLRTWLDGSCVSVEIGDDGPGIPPEVQARLFEPFFTTKDIGSGTGLGLHIVYRIVTERHGGSIEVYSQPGRTRFVIRLPAPTSPTAVRSG</sequence>
<name>A0A5B2WK12_9PSEU</name>
<evidence type="ECO:0000313" key="8">
    <source>
        <dbReference type="Proteomes" id="UP000323454"/>
    </source>
</evidence>
<dbReference type="Pfam" id="PF00027">
    <property type="entry name" value="cNMP_binding"/>
    <property type="match status" value="1"/>
</dbReference>
<reference evidence="7 8" key="1">
    <citation type="submission" date="2019-09" db="EMBL/GenBank/DDBJ databases">
        <title>Goodfellowia gen. nov., a new genus of the Pseudonocardineae related to Actinoalloteichus, containing Goodfellowia coeruleoviolacea gen. nov., comb. nov. gen. nov., comb. nov.</title>
        <authorList>
            <person name="Labeda D."/>
        </authorList>
    </citation>
    <scope>NUCLEOTIDE SEQUENCE [LARGE SCALE GENOMIC DNA]</scope>
    <source>
        <strain evidence="7 8">AN110305</strain>
    </source>
</reference>
<dbReference type="Gene3D" id="2.60.120.10">
    <property type="entry name" value="Jelly Rolls"/>
    <property type="match status" value="1"/>
</dbReference>
<evidence type="ECO:0000256" key="3">
    <source>
        <dbReference type="ARBA" id="ARBA00022777"/>
    </source>
</evidence>
<dbReference type="InterPro" id="IPR004358">
    <property type="entry name" value="Sig_transdc_His_kin-like_C"/>
</dbReference>
<dbReference type="PANTHER" id="PTHR43065">
    <property type="entry name" value="SENSOR HISTIDINE KINASE"/>
    <property type="match status" value="1"/>
</dbReference>
<protein>
    <recommendedName>
        <fullName evidence="2">histidine kinase</fullName>
        <ecNumber evidence="2">2.7.13.3</ecNumber>
    </recommendedName>
</protein>
<dbReference type="SMART" id="SM00100">
    <property type="entry name" value="cNMP"/>
    <property type="match status" value="1"/>
</dbReference>
<evidence type="ECO:0000256" key="2">
    <source>
        <dbReference type="ARBA" id="ARBA00012438"/>
    </source>
</evidence>
<dbReference type="GO" id="GO:0004673">
    <property type="term" value="F:protein histidine kinase activity"/>
    <property type="evidence" value="ECO:0007669"/>
    <property type="project" value="UniProtKB-EC"/>
</dbReference>
<feature type="domain" description="Cyclic nucleotide-binding" evidence="5">
    <location>
        <begin position="8"/>
        <end position="129"/>
    </location>
</feature>
<keyword evidence="4" id="KW-0902">Two-component regulatory system</keyword>
<reference evidence="7 8" key="2">
    <citation type="submission" date="2019-09" db="EMBL/GenBank/DDBJ databases">
        <authorList>
            <person name="Jin C."/>
        </authorList>
    </citation>
    <scope>NUCLEOTIDE SEQUENCE [LARGE SCALE GENOMIC DNA]</scope>
    <source>
        <strain evidence="7 8">AN110305</strain>
    </source>
</reference>
<dbReference type="Proteomes" id="UP000323454">
    <property type="component" value="Unassembled WGS sequence"/>
</dbReference>
<dbReference type="InterPro" id="IPR014710">
    <property type="entry name" value="RmlC-like_jellyroll"/>
</dbReference>
<dbReference type="Gene3D" id="1.10.287.130">
    <property type="match status" value="1"/>
</dbReference>
<dbReference type="Gene3D" id="3.30.565.10">
    <property type="entry name" value="Histidine kinase-like ATPase, C-terminal domain"/>
    <property type="match status" value="1"/>
</dbReference>
<evidence type="ECO:0000256" key="1">
    <source>
        <dbReference type="ARBA" id="ARBA00000085"/>
    </source>
</evidence>
<organism evidence="7 8">
    <name type="scientific">Solihabitans fulvus</name>
    <dbReference type="NCBI Taxonomy" id="1892852"/>
    <lineage>
        <taxon>Bacteria</taxon>
        <taxon>Bacillati</taxon>
        <taxon>Actinomycetota</taxon>
        <taxon>Actinomycetes</taxon>
        <taxon>Pseudonocardiales</taxon>
        <taxon>Pseudonocardiaceae</taxon>
        <taxon>Solihabitans</taxon>
    </lineage>
</organism>
<dbReference type="PROSITE" id="PS50109">
    <property type="entry name" value="HIS_KIN"/>
    <property type="match status" value="1"/>
</dbReference>
<proteinExistence type="predicted"/>
<dbReference type="InterPro" id="IPR018490">
    <property type="entry name" value="cNMP-bd_dom_sf"/>
</dbReference>
<dbReference type="InterPro" id="IPR000595">
    <property type="entry name" value="cNMP-bd_dom"/>
</dbReference>
<evidence type="ECO:0000256" key="4">
    <source>
        <dbReference type="ARBA" id="ARBA00023012"/>
    </source>
</evidence>
<evidence type="ECO:0000259" key="5">
    <source>
        <dbReference type="PROSITE" id="PS50042"/>
    </source>
</evidence>
<comment type="catalytic activity">
    <reaction evidence="1">
        <text>ATP + protein L-histidine = ADP + protein N-phospho-L-histidine.</text>
        <dbReference type="EC" id="2.7.13.3"/>
    </reaction>
</comment>
<dbReference type="PRINTS" id="PR00344">
    <property type="entry name" value="BCTRLSENSOR"/>
</dbReference>
<evidence type="ECO:0000259" key="6">
    <source>
        <dbReference type="PROSITE" id="PS50109"/>
    </source>
</evidence>
<accession>A0A5B2WK12</accession>
<comment type="caution">
    <text evidence="7">The sequence shown here is derived from an EMBL/GenBank/DDBJ whole genome shotgun (WGS) entry which is preliminary data.</text>
</comment>
<dbReference type="PROSITE" id="PS50042">
    <property type="entry name" value="CNMP_BINDING_3"/>
    <property type="match status" value="1"/>
</dbReference>
<dbReference type="EC" id="2.7.13.3" evidence="2"/>
<keyword evidence="3" id="KW-0808">Transferase</keyword>
<dbReference type="InterPro" id="IPR003594">
    <property type="entry name" value="HATPase_dom"/>
</dbReference>